<evidence type="ECO:0000259" key="1">
    <source>
        <dbReference type="Pfam" id="PF05170"/>
    </source>
</evidence>
<dbReference type="EMBL" id="BBSC01000001">
    <property type="protein sequence ID" value="GAM73362.1"/>
    <property type="molecule type" value="Genomic_DNA"/>
</dbReference>
<dbReference type="PANTHER" id="PTHR30441">
    <property type="entry name" value="DUF748 DOMAIN-CONTAINING PROTEIN"/>
    <property type="match status" value="1"/>
</dbReference>
<gene>
    <name evidence="2" type="ORF">JCM19241_2817</name>
</gene>
<comment type="caution">
    <text evidence="2">The sequence shown here is derived from an EMBL/GenBank/DDBJ whole genome shotgun (WGS) entry which is preliminary data.</text>
</comment>
<accession>A0A0B8Q8X8</accession>
<protein>
    <submittedName>
        <fullName evidence="2">A/G-specific adenine glycosylase</fullName>
    </submittedName>
</protein>
<dbReference type="STRING" id="1481914.JCM19241_2817"/>
<proteinExistence type="predicted"/>
<evidence type="ECO:0000313" key="3">
    <source>
        <dbReference type="Proteomes" id="UP000031666"/>
    </source>
</evidence>
<dbReference type="Proteomes" id="UP000031666">
    <property type="component" value="Unassembled WGS sequence"/>
</dbReference>
<dbReference type="GO" id="GO:0005886">
    <property type="term" value="C:plasma membrane"/>
    <property type="evidence" value="ECO:0007669"/>
    <property type="project" value="TreeGrafter"/>
</dbReference>
<reference evidence="2 3" key="2">
    <citation type="submission" date="2015-01" db="EMBL/GenBank/DDBJ databases">
        <authorList>
            <consortium name="NBRP consortium"/>
            <person name="Sawabe T."/>
            <person name="Meirelles P."/>
            <person name="Feng G."/>
            <person name="Sayaka M."/>
            <person name="Hattori M."/>
            <person name="Ohkuma M."/>
        </authorList>
    </citation>
    <scope>NUCLEOTIDE SEQUENCE [LARGE SCALE GENOMIC DNA]</scope>
    <source>
        <strain evidence="3">JCM 19241</strain>
    </source>
</reference>
<sequence>MTFTDGAVNGINVAQIIRTNYAKFKGDEVPAEPEVKKTDFSSMSANVKLNKGVANISSVKAQSPLLRVDASGQANYVKETMNILAKTSIVGSLEGQGGKSIDDLKDLTLPLRAEGSWHNLSSALTWRHFKSKSLSVTRKS</sequence>
<evidence type="ECO:0000313" key="2">
    <source>
        <dbReference type="EMBL" id="GAM73362.1"/>
    </source>
</evidence>
<feature type="domain" description="AsmA" evidence="1">
    <location>
        <begin position="1"/>
        <end position="57"/>
    </location>
</feature>
<organism evidence="2 3">
    <name type="scientific">Vibrio ishigakensis</name>
    <dbReference type="NCBI Taxonomy" id="1481914"/>
    <lineage>
        <taxon>Bacteria</taxon>
        <taxon>Pseudomonadati</taxon>
        <taxon>Pseudomonadota</taxon>
        <taxon>Gammaproteobacteria</taxon>
        <taxon>Vibrionales</taxon>
        <taxon>Vibrionaceae</taxon>
        <taxon>Vibrio</taxon>
    </lineage>
</organism>
<dbReference type="GO" id="GO:0090313">
    <property type="term" value="P:regulation of protein targeting to membrane"/>
    <property type="evidence" value="ECO:0007669"/>
    <property type="project" value="TreeGrafter"/>
</dbReference>
<dbReference type="PANTHER" id="PTHR30441:SF4">
    <property type="entry name" value="PROTEIN ASMA"/>
    <property type="match status" value="1"/>
</dbReference>
<dbReference type="AlphaFoldDB" id="A0A0B8Q8X8"/>
<dbReference type="Pfam" id="PF05170">
    <property type="entry name" value="AsmA"/>
    <property type="match status" value="1"/>
</dbReference>
<dbReference type="InterPro" id="IPR007844">
    <property type="entry name" value="AsmA"/>
</dbReference>
<name>A0A0B8Q8X8_9VIBR</name>
<dbReference type="InterPro" id="IPR052894">
    <property type="entry name" value="AsmA-related"/>
</dbReference>
<reference evidence="2 3" key="1">
    <citation type="submission" date="2015-01" db="EMBL/GenBank/DDBJ databases">
        <title>Vibrio sp. C94 JCM 19241 whole genome shotgun sequence.</title>
        <authorList>
            <person name="Sawabe T."/>
            <person name="Meirelles P."/>
            <person name="Feng G."/>
            <person name="Sayaka M."/>
            <person name="Hattori M."/>
            <person name="Ohkuma M."/>
        </authorList>
    </citation>
    <scope>NUCLEOTIDE SEQUENCE [LARGE SCALE GENOMIC DNA]</scope>
    <source>
        <strain evidence="3">JCM 19241</strain>
    </source>
</reference>